<gene>
    <name evidence="2" type="ORF">A3D65_00395</name>
</gene>
<dbReference type="EMBL" id="MHLL01000037">
    <property type="protein sequence ID" value="OGZ08334.1"/>
    <property type="molecule type" value="Genomic_DNA"/>
</dbReference>
<reference evidence="2 3" key="1">
    <citation type="journal article" date="2016" name="Nat. Commun.">
        <title>Thousands of microbial genomes shed light on interconnected biogeochemical processes in an aquifer system.</title>
        <authorList>
            <person name="Anantharaman K."/>
            <person name="Brown C.T."/>
            <person name="Hug L.A."/>
            <person name="Sharon I."/>
            <person name="Castelle C.J."/>
            <person name="Probst A.J."/>
            <person name="Thomas B.C."/>
            <person name="Singh A."/>
            <person name="Wilkins M.J."/>
            <person name="Karaoz U."/>
            <person name="Brodie E.L."/>
            <person name="Williams K.H."/>
            <person name="Hubbard S.S."/>
            <person name="Banfield J.F."/>
        </authorList>
    </citation>
    <scope>NUCLEOTIDE SEQUENCE [LARGE SCALE GENOMIC DNA]</scope>
</reference>
<sequence>MLFTDLSSQRIVRALERAGFFALKSIGKKTRWHERRQEEGYYSETQSGEPLYAEEHHPRCGINR</sequence>
<evidence type="ECO:0000256" key="1">
    <source>
        <dbReference type="SAM" id="MobiDB-lite"/>
    </source>
</evidence>
<dbReference type="STRING" id="1798661.A3D65_00395"/>
<evidence type="ECO:0000313" key="3">
    <source>
        <dbReference type="Proteomes" id="UP000177996"/>
    </source>
</evidence>
<comment type="caution">
    <text evidence="2">The sequence shown here is derived from an EMBL/GenBank/DDBJ whole genome shotgun (WGS) entry which is preliminary data.</text>
</comment>
<name>A0A1G2D3W5_9BACT</name>
<dbReference type="Proteomes" id="UP000177996">
    <property type="component" value="Unassembled WGS sequence"/>
</dbReference>
<accession>A0A1G2D3W5</accession>
<dbReference type="AlphaFoldDB" id="A0A1G2D3W5"/>
<proteinExistence type="predicted"/>
<protein>
    <submittedName>
        <fullName evidence="2">Uncharacterized protein</fullName>
    </submittedName>
</protein>
<feature type="region of interest" description="Disordered" evidence="1">
    <location>
        <begin position="35"/>
        <end position="64"/>
    </location>
</feature>
<organism evidence="2 3">
    <name type="scientific">Candidatus Lloydbacteria bacterium RIFCSPHIGHO2_02_FULL_50_13</name>
    <dbReference type="NCBI Taxonomy" id="1798661"/>
    <lineage>
        <taxon>Bacteria</taxon>
        <taxon>Candidatus Lloydiibacteriota</taxon>
    </lineage>
</organism>
<evidence type="ECO:0000313" key="2">
    <source>
        <dbReference type="EMBL" id="OGZ08334.1"/>
    </source>
</evidence>